<accession>A0A915HEM7</accession>
<sequence>MTTFFMTTRFLDILPVEYAAQCIVDDILWEKEEAFVPSYIPLLLLLLKSPKRVKAVWDQFFQFAYHKHGYQAID</sequence>
<reference evidence="2" key="1">
    <citation type="submission" date="2022-11" db="UniProtKB">
        <authorList>
            <consortium name="WormBaseParasite"/>
        </authorList>
    </citation>
    <scope>IDENTIFICATION</scope>
</reference>
<evidence type="ECO:0000313" key="1">
    <source>
        <dbReference type="Proteomes" id="UP000887565"/>
    </source>
</evidence>
<dbReference type="AlphaFoldDB" id="A0A915HEM7"/>
<evidence type="ECO:0000313" key="2">
    <source>
        <dbReference type="WBParaSite" id="nRc.2.0.1.t00138-RA"/>
    </source>
</evidence>
<protein>
    <submittedName>
        <fullName evidence="2">Uncharacterized protein</fullName>
    </submittedName>
</protein>
<keyword evidence="1" id="KW-1185">Reference proteome</keyword>
<organism evidence="1 2">
    <name type="scientific">Romanomermis culicivorax</name>
    <name type="common">Nematode worm</name>
    <dbReference type="NCBI Taxonomy" id="13658"/>
    <lineage>
        <taxon>Eukaryota</taxon>
        <taxon>Metazoa</taxon>
        <taxon>Ecdysozoa</taxon>
        <taxon>Nematoda</taxon>
        <taxon>Enoplea</taxon>
        <taxon>Dorylaimia</taxon>
        <taxon>Mermithida</taxon>
        <taxon>Mermithoidea</taxon>
        <taxon>Mermithidae</taxon>
        <taxon>Romanomermis</taxon>
    </lineage>
</organism>
<dbReference type="WBParaSite" id="nRc.2.0.1.t00138-RA">
    <property type="protein sequence ID" value="nRc.2.0.1.t00138-RA"/>
    <property type="gene ID" value="nRc.2.0.1.g00138"/>
</dbReference>
<dbReference type="Proteomes" id="UP000887565">
    <property type="component" value="Unplaced"/>
</dbReference>
<proteinExistence type="predicted"/>
<name>A0A915HEM7_ROMCU</name>